<accession>A0A6J6N5P8</accession>
<evidence type="ECO:0000256" key="3">
    <source>
        <dbReference type="SAM" id="MobiDB-lite"/>
    </source>
</evidence>
<keyword evidence="1" id="KW-0689">Ribosomal protein</keyword>
<dbReference type="PANTHER" id="PTHR12919">
    <property type="entry name" value="30S RIBOSOMAL PROTEIN S16"/>
    <property type="match status" value="1"/>
</dbReference>
<protein>
    <submittedName>
        <fullName evidence="4">Unannotated protein</fullName>
    </submittedName>
</protein>
<dbReference type="NCBIfam" id="TIGR00002">
    <property type="entry name" value="S16"/>
    <property type="match status" value="1"/>
</dbReference>
<dbReference type="HAMAP" id="MF_00385">
    <property type="entry name" value="Ribosomal_bS16"/>
    <property type="match status" value="1"/>
</dbReference>
<dbReference type="GO" id="GO:0006412">
    <property type="term" value="P:translation"/>
    <property type="evidence" value="ECO:0007669"/>
    <property type="project" value="InterPro"/>
</dbReference>
<dbReference type="InterPro" id="IPR000307">
    <property type="entry name" value="Ribosomal_bS16"/>
</dbReference>
<gene>
    <name evidence="4" type="ORF">UFOPK2340_01057</name>
</gene>
<dbReference type="NCBIfam" id="NF011093">
    <property type="entry name" value="PRK14520.1"/>
    <property type="match status" value="1"/>
</dbReference>
<dbReference type="PANTHER" id="PTHR12919:SF20">
    <property type="entry name" value="SMALL RIBOSOMAL SUBUNIT PROTEIN BS16M"/>
    <property type="match status" value="1"/>
</dbReference>
<name>A0A6J6N5P8_9ZZZZ</name>
<keyword evidence="2" id="KW-0687">Ribonucleoprotein</keyword>
<proteinExistence type="inferred from homology"/>
<evidence type="ECO:0000313" key="4">
    <source>
        <dbReference type="EMBL" id="CAB4680195.1"/>
    </source>
</evidence>
<dbReference type="InterPro" id="IPR023803">
    <property type="entry name" value="Ribosomal_bS16_dom_sf"/>
</dbReference>
<dbReference type="Gene3D" id="3.30.1320.10">
    <property type="match status" value="1"/>
</dbReference>
<dbReference type="SUPFAM" id="SSF54565">
    <property type="entry name" value="Ribosomal protein S16"/>
    <property type="match status" value="1"/>
</dbReference>
<dbReference type="GO" id="GO:0005737">
    <property type="term" value="C:cytoplasm"/>
    <property type="evidence" value="ECO:0007669"/>
    <property type="project" value="UniProtKB-ARBA"/>
</dbReference>
<dbReference type="Pfam" id="PF00886">
    <property type="entry name" value="Ribosomal_S16"/>
    <property type="match status" value="1"/>
</dbReference>
<evidence type="ECO:0000256" key="1">
    <source>
        <dbReference type="ARBA" id="ARBA00022980"/>
    </source>
</evidence>
<dbReference type="GO" id="GO:0015935">
    <property type="term" value="C:small ribosomal subunit"/>
    <property type="evidence" value="ECO:0007669"/>
    <property type="project" value="TreeGrafter"/>
</dbReference>
<organism evidence="4">
    <name type="scientific">freshwater metagenome</name>
    <dbReference type="NCBI Taxonomy" id="449393"/>
    <lineage>
        <taxon>unclassified sequences</taxon>
        <taxon>metagenomes</taxon>
        <taxon>ecological metagenomes</taxon>
    </lineage>
</organism>
<dbReference type="GO" id="GO:0003735">
    <property type="term" value="F:structural constituent of ribosome"/>
    <property type="evidence" value="ECO:0007669"/>
    <property type="project" value="InterPro"/>
</dbReference>
<sequence>MSTKIRLMRMGKIRTPFFRIVVTDSRKARNGLSIEEIGRYVPGQEPSIMEVNSDRAQYWLGVGAQPTAAVEAIFKVTGDWQKFKGLPGTEGTLRFATPKPAKSIAYEAAVKAANDEPKEGATTMKKKAQEKLAAKANPAPVVSEETANEVVAEVPAVSEETANEVVAEVPTEAVADVTTEAVPEATEAAAE</sequence>
<dbReference type="AlphaFoldDB" id="A0A6J6N5P8"/>
<evidence type="ECO:0000256" key="2">
    <source>
        <dbReference type="ARBA" id="ARBA00023274"/>
    </source>
</evidence>
<feature type="region of interest" description="Disordered" evidence="3">
    <location>
        <begin position="162"/>
        <end position="191"/>
    </location>
</feature>
<dbReference type="EMBL" id="CAEZXC010000065">
    <property type="protein sequence ID" value="CAB4680195.1"/>
    <property type="molecule type" value="Genomic_DNA"/>
</dbReference>
<reference evidence="4" key="1">
    <citation type="submission" date="2020-05" db="EMBL/GenBank/DDBJ databases">
        <authorList>
            <person name="Chiriac C."/>
            <person name="Salcher M."/>
            <person name="Ghai R."/>
            <person name="Kavagutti S V."/>
        </authorList>
    </citation>
    <scope>NUCLEOTIDE SEQUENCE</scope>
</reference>